<gene>
    <name evidence="2" type="ORF">GUITHDRAFT_112996</name>
</gene>
<evidence type="ECO:0000313" key="4">
    <source>
        <dbReference type="Proteomes" id="UP000011087"/>
    </source>
</evidence>
<reference evidence="2 4" key="1">
    <citation type="journal article" date="2012" name="Nature">
        <title>Algal genomes reveal evolutionary mosaicism and the fate of nucleomorphs.</title>
        <authorList>
            <consortium name="DOE Joint Genome Institute"/>
            <person name="Curtis B.A."/>
            <person name="Tanifuji G."/>
            <person name="Burki F."/>
            <person name="Gruber A."/>
            <person name="Irimia M."/>
            <person name="Maruyama S."/>
            <person name="Arias M.C."/>
            <person name="Ball S.G."/>
            <person name="Gile G.H."/>
            <person name="Hirakawa Y."/>
            <person name="Hopkins J.F."/>
            <person name="Kuo A."/>
            <person name="Rensing S.A."/>
            <person name="Schmutz J."/>
            <person name="Symeonidi A."/>
            <person name="Elias M."/>
            <person name="Eveleigh R.J."/>
            <person name="Herman E.K."/>
            <person name="Klute M.J."/>
            <person name="Nakayama T."/>
            <person name="Obornik M."/>
            <person name="Reyes-Prieto A."/>
            <person name="Armbrust E.V."/>
            <person name="Aves S.J."/>
            <person name="Beiko R.G."/>
            <person name="Coutinho P."/>
            <person name="Dacks J.B."/>
            <person name="Durnford D.G."/>
            <person name="Fast N.M."/>
            <person name="Green B.R."/>
            <person name="Grisdale C.J."/>
            <person name="Hempel F."/>
            <person name="Henrissat B."/>
            <person name="Hoppner M.P."/>
            <person name="Ishida K."/>
            <person name="Kim E."/>
            <person name="Koreny L."/>
            <person name="Kroth P.G."/>
            <person name="Liu Y."/>
            <person name="Malik S.B."/>
            <person name="Maier U.G."/>
            <person name="McRose D."/>
            <person name="Mock T."/>
            <person name="Neilson J.A."/>
            <person name="Onodera N.T."/>
            <person name="Poole A.M."/>
            <person name="Pritham E.J."/>
            <person name="Richards T.A."/>
            <person name="Rocap G."/>
            <person name="Roy S.W."/>
            <person name="Sarai C."/>
            <person name="Schaack S."/>
            <person name="Shirato S."/>
            <person name="Slamovits C.H."/>
            <person name="Spencer D.F."/>
            <person name="Suzuki S."/>
            <person name="Worden A.Z."/>
            <person name="Zauner S."/>
            <person name="Barry K."/>
            <person name="Bell C."/>
            <person name="Bharti A.K."/>
            <person name="Crow J.A."/>
            <person name="Grimwood J."/>
            <person name="Kramer R."/>
            <person name="Lindquist E."/>
            <person name="Lucas S."/>
            <person name="Salamov A."/>
            <person name="McFadden G.I."/>
            <person name="Lane C.E."/>
            <person name="Keeling P.J."/>
            <person name="Gray M.W."/>
            <person name="Grigoriev I.V."/>
            <person name="Archibald J.M."/>
        </authorList>
    </citation>
    <scope>NUCLEOTIDE SEQUENCE</scope>
    <source>
        <strain evidence="2 4">CCMP2712</strain>
    </source>
</reference>
<protein>
    <submittedName>
        <fullName evidence="2 3">Uncharacterized protein</fullName>
    </submittedName>
</protein>
<dbReference type="HOGENOM" id="CLU_2042546_0_0_1"/>
<name>L1IXJ2_GUITC</name>
<keyword evidence="4" id="KW-1185">Reference proteome</keyword>
<dbReference type="AlphaFoldDB" id="L1IXJ2"/>
<reference evidence="3" key="3">
    <citation type="submission" date="2016-03" db="UniProtKB">
        <authorList>
            <consortium name="EnsemblProtists"/>
        </authorList>
    </citation>
    <scope>IDENTIFICATION</scope>
</reference>
<feature type="compositionally biased region" description="Polar residues" evidence="1">
    <location>
        <begin position="26"/>
        <end position="36"/>
    </location>
</feature>
<dbReference type="KEGG" id="gtt:GUITHDRAFT_112996"/>
<dbReference type="GeneID" id="17297585"/>
<evidence type="ECO:0000313" key="2">
    <source>
        <dbReference type="EMBL" id="EKX40993.1"/>
    </source>
</evidence>
<accession>L1IXJ2</accession>
<feature type="region of interest" description="Disordered" evidence="1">
    <location>
        <begin position="1"/>
        <end position="121"/>
    </location>
</feature>
<dbReference type="EnsemblProtists" id="EKX40993">
    <property type="protein sequence ID" value="EKX40993"/>
    <property type="gene ID" value="GUITHDRAFT_112996"/>
</dbReference>
<organism evidence="2">
    <name type="scientific">Guillardia theta (strain CCMP2712)</name>
    <name type="common">Cryptophyte</name>
    <dbReference type="NCBI Taxonomy" id="905079"/>
    <lineage>
        <taxon>Eukaryota</taxon>
        <taxon>Cryptophyceae</taxon>
        <taxon>Pyrenomonadales</taxon>
        <taxon>Geminigeraceae</taxon>
        <taxon>Guillardia</taxon>
    </lineage>
</organism>
<reference evidence="4" key="2">
    <citation type="submission" date="2012-11" db="EMBL/GenBank/DDBJ databases">
        <authorList>
            <person name="Kuo A."/>
            <person name="Curtis B.A."/>
            <person name="Tanifuji G."/>
            <person name="Burki F."/>
            <person name="Gruber A."/>
            <person name="Irimia M."/>
            <person name="Maruyama S."/>
            <person name="Arias M.C."/>
            <person name="Ball S.G."/>
            <person name="Gile G.H."/>
            <person name="Hirakawa Y."/>
            <person name="Hopkins J.F."/>
            <person name="Rensing S.A."/>
            <person name="Schmutz J."/>
            <person name="Symeonidi A."/>
            <person name="Elias M."/>
            <person name="Eveleigh R.J."/>
            <person name="Herman E.K."/>
            <person name="Klute M.J."/>
            <person name="Nakayama T."/>
            <person name="Obornik M."/>
            <person name="Reyes-Prieto A."/>
            <person name="Armbrust E.V."/>
            <person name="Aves S.J."/>
            <person name="Beiko R.G."/>
            <person name="Coutinho P."/>
            <person name="Dacks J.B."/>
            <person name="Durnford D.G."/>
            <person name="Fast N.M."/>
            <person name="Green B.R."/>
            <person name="Grisdale C."/>
            <person name="Hempe F."/>
            <person name="Henrissat B."/>
            <person name="Hoppner M.P."/>
            <person name="Ishida K.-I."/>
            <person name="Kim E."/>
            <person name="Koreny L."/>
            <person name="Kroth P.G."/>
            <person name="Liu Y."/>
            <person name="Malik S.-B."/>
            <person name="Maier U.G."/>
            <person name="McRose D."/>
            <person name="Mock T."/>
            <person name="Neilson J.A."/>
            <person name="Onodera N.T."/>
            <person name="Poole A.M."/>
            <person name="Pritham E.J."/>
            <person name="Richards T.A."/>
            <person name="Rocap G."/>
            <person name="Roy S.W."/>
            <person name="Sarai C."/>
            <person name="Schaack S."/>
            <person name="Shirato S."/>
            <person name="Slamovits C.H."/>
            <person name="Spencer D.F."/>
            <person name="Suzuki S."/>
            <person name="Worden A.Z."/>
            <person name="Zauner S."/>
            <person name="Barry K."/>
            <person name="Bell C."/>
            <person name="Bharti A.K."/>
            <person name="Crow J.A."/>
            <person name="Grimwood J."/>
            <person name="Kramer R."/>
            <person name="Lindquist E."/>
            <person name="Lucas S."/>
            <person name="Salamov A."/>
            <person name="McFadden G.I."/>
            <person name="Lane C.E."/>
            <person name="Keeling P.J."/>
            <person name="Gray M.W."/>
            <person name="Grigoriev I.V."/>
            <person name="Archibald J.M."/>
        </authorList>
    </citation>
    <scope>NUCLEOTIDE SEQUENCE</scope>
    <source>
        <strain evidence="4">CCMP2712</strain>
    </source>
</reference>
<dbReference type="RefSeq" id="XP_005827973.1">
    <property type="nucleotide sequence ID" value="XM_005827916.1"/>
</dbReference>
<dbReference type="PaxDb" id="55529-EKX40993"/>
<feature type="compositionally biased region" description="Basic and acidic residues" evidence="1">
    <location>
        <begin position="81"/>
        <end position="92"/>
    </location>
</feature>
<dbReference type="Proteomes" id="UP000011087">
    <property type="component" value="Unassembled WGS sequence"/>
</dbReference>
<evidence type="ECO:0000256" key="1">
    <source>
        <dbReference type="SAM" id="MobiDB-lite"/>
    </source>
</evidence>
<dbReference type="EMBL" id="JH993027">
    <property type="protein sequence ID" value="EKX40993.1"/>
    <property type="molecule type" value="Genomic_DNA"/>
</dbReference>
<sequence>MEVMEDEAQMAEWEARYGSGAHEQAETQGGQPLQDETQQKHDGLVELDLTGGEALQSDMNQAHENESSQKPAEISVDTPDEDRTSPTHDESLSKSPSTPIAKNVPPSDEIATFLSPDPNES</sequence>
<evidence type="ECO:0000313" key="3">
    <source>
        <dbReference type="EnsemblProtists" id="EKX40993"/>
    </source>
</evidence>
<proteinExistence type="predicted"/>